<sequence length="364" mass="40932">IAGKSYGEVLDKMTGEILQNPTKRVDFSFNKEYEPEFKFYDNSLLDDVRTKRPEVHTFFTLLAVCHTVMPGSRDGKLQYKAQSPDEAALVSAARNFGFVFKNRTPASITIEVMGVEKSYEVLCILDFNNVRKRMSVILREGRVLRLYCKGADSVVYQRLKSGDEAVKAKTLEHLNKFAGEGLRTLCLAVKDLNEKEFEIWRVKHHEASVAMDDREERLHQMYEEIEMNMTLIGVTAIEDKLQEGVQQTIANLALAQIKIWVLTGDKQETAVNVGYSCQLLDDDMELMAVDGDSLVDVVKQLNKCLQTIRVGSQFGQTNTSVVTFSDVTSSEYERDRVASQNESDGATYALVVSGQALVHALSEE</sequence>
<dbReference type="InterPro" id="IPR036412">
    <property type="entry name" value="HAD-like_sf"/>
</dbReference>
<name>A0A1B6L3K2_9HEMI</name>
<dbReference type="InterPro" id="IPR023214">
    <property type="entry name" value="HAD_sf"/>
</dbReference>
<organism evidence="1">
    <name type="scientific">Graphocephala atropunctata</name>
    <dbReference type="NCBI Taxonomy" id="36148"/>
    <lineage>
        <taxon>Eukaryota</taxon>
        <taxon>Metazoa</taxon>
        <taxon>Ecdysozoa</taxon>
        <taxon>Arthropoda</taxon>
        <taxon>Hexapoda</taxon>
        <taxon>Insecta</taxon>
        <taxon>Pterygota</taxon>
        <taxon>Neoptera</taxon>
        <taxon>Paraneoptera</taxon>
        <taxon>Hemiptera</taxon>
        <taxon>Auchenorrhyncha</taxon>
        <taxon>Membracoidea</taxon>
        <taxon>Cicadellidae</taxon>
        <taxon>Cicadellinae</taxon>
        <taxon>Cicadellini</taxon>
        <taxon>Graphocephala</taxon>
    </lineage>
</organism>
<dbReference type="GO" id="GO:0140326">
    <property type="term" value="F:ATPase-coupled intramembrane lipid transporter activity"/>
    <property type="evidence" value="ECO:0007669"/>
    <property type="project" value="TreeGrafter"/>
</dbReference>
<dbReference type="GO" id="GO:0007030">
    <property type="term" value="P:Golgi organization"/>
    <property type="evidence" value="ECO:0007669"/>
    <property type="project" value="TreeGrafter"/>
</dbReference>
<reference evidence="1" key="1">
    <citation type="submission" date="2015-11" db="EMBL/GenBank/DDBJ databases">
        <title>De novo transcriptome assembly of four potential Pierce s Disease insect vectors from Arizona vineyards.</title>
        <authorList>
            <person name="Tassone E.E."/>
        </authorList>
    </citation>
    <scope>NUCLEOTIDE SEQUENCE</scope>
</reference>
<accession>A0A1B6L3K2</accession>
<dbReference type="GO" id="GO:0005886">
    <property type="term" value="C:plasma membrane"/>
    <property type="evidence" value="ECO:0007669"/>
    <property type="project" value="TreeGrafter"/>
</dbReference>
<dbReference type="GO" id="GO:0000166">
    <property type="term" value="F:nucleotide binding"/>
    <property type="evidence" value="ECO:0007669"/>
    <property type="project" value="InterPro"/>
</dbReference>
<dbReference type="SUPFAM" id="SSF56784">
    <property type="entry name" value="HAD-like"/>
    <property type="match status" value="1"/>
</dbReference>
<dbReference type="FunFam" id="3.40.1110.10:FF:000055">
    <property type="entry name" value="Phospholipid-transporting ATPase"/>
    <property type="match status" value="1"/>
</dbReference>
<dbReference type="SUPFAM" id="SSF81660">
    <property type="entry name" value="Metal cation-transporting ATPase, ATP-binding domain N"/>
    <property type="match status" value="1"/>
</dbReference>
<dbReference type="AlphaFoldDB" id="A0A1B6L3K2"/>
<dbReference type="EMBL" id="GEBQ01021873">
    <property type="protein sequence ID" value="JAT18104.1"/>
    <property type="molecule type" value="Transcribed_RNA"/>
</dbReference>
<feature type="non-terminal residue" evidence="1">
    <location>
        <position position="1"/>
    </location>
</feature>
<evidence type="ECO:0008006" key="2">
    <source>
        <dbReference type="Google" id="ProtNLM"/>
    </source>
</evidence>
<feature type="non-terminal residue" evidence="1">
    <location>
        <position position="364"/>
    </location>
</feature>
<dbReference type="PANTHER" id="PTHR24092">
    <property type="entry name" value="PROBABLE PHOSPHOLIPID-TRANSPORTING ATPASE"/>
    <property type="match status" value="1"/>
</dbReference>
<protein>
    <recommendedName>
        <fullName evidence="2">Phospholipid-transporting ATPase</fullName>
    </recommendedName>
</protein>
<proteinExistence type="predicted"/>
<dbReference type="Gene3D" id="3.40.50.1000">
    <property type="entry name" value="HAD superfamily/HAD-like"/>
    <property type="match status" value="1"/>
</dbReference>
<dbReference type="InterPro" id="IPR023299">
    <property type="entry name" value="ATPase_P-typ_cyto_dom_N"/>
</dbReference>
<gene>
    <name evidence="1" type="ORF">g.52610</name>
</gene>
<dbReference type="PANTHER" id="PTHR24092:SF190">
    <property type="entry name" value="PHOSPHOLIPID-TRANSPORTING ATPASE"/>
    <property type="match status" value="1"/>
</dbReference>
<dbReference type="Gene3D" id="3.40.1110.10">
    <property type="entry name" value="Calcium-transporting ATPase, cytoplasmic domain N"/>
    <property type="match status" value="1"/>
</dbReference>
<dbReference type="GO" id="GO:0005802">
    <property type="term" value="C:trans-Golgi network"/>
    <property type="evidence" value="ECO:0007669"/>
    <property type="project" value="TreeGrafter"/>
</dbReference>
<dbReference type="GO" id="GO:0045332">
    <property type="term" value="P:phospholipid translocation"/>
    <property type="evidence" value="ECO:0007669"/>
    <property type="project" value="TreeGrafter"/>
</dbReference>
<evidence type="ECO:0000313" key="1">
    <source>
        <dbReference type="EMBL" id="JAT18104.1"/>
    </source>
</evidence>
<dbReference type="Pfam" id="PF13246">
    <property type="entry name" value="Cation_ATPase"/>
    <property type="match status" value="1"/>
</dbReference>